<reference evidence="2" key="2">
    <citation type="submission" date="2007-04" db="EMBL/GenBank/DDBJ databases">
        <title>Draft genome sequence of Bacteroides ovatus (ATCC 8483).</title>
        <authorList>
            <person name="Sudarsanam P."/>
            <person name="Ley R."/>
            <person name="Guruge J."/>
            <person name="Turnbaugh P.J."/>
            <person name="Mahowald M."/>
            <person name="Liep D."/>
            <person name="Gordon J."/>
        </authorList>
    </citation>
    <scope>NUCLEOTIDE SEQUENCE [LARGE SCALE GENOMIC DNA]</scope>
    <source>
        <strain evidence="2">ATCC 8483 / DSM 1896 / JCM 5824 / BCRC 10623 / CCUG 4943 / NCTC 11153</strain>
    </source>
</reference>
<comment type="caution">
    <text evidence="1">The sequence shown here is derived from an EMBL/GenBank/DDBJ whole genome shotgun (WGS) entry which is preliminary data.</text>
</comment>
<sequence length="38" mass="4315">MKNDAVCIETLAGNQEGKGNRKRLLSIDSNLYLSYKRD</sequence>
<proteinExistence type="predicted"/>
<evidence type="ECO:0000313" key="1">
    <source>
        <dbReference type="EMBL" id="EDO14170.1"/>
    </source>
</evidence>
<dbReference type="Proteomes" id="UP000005475">
    <property type="component" value="Unassembled WGS sequence"/>
</dbReference>
<name>A0AAN3ADP1_BACO1</name>
<reference evidence="1 2" key="1">
    <citation type="submission" date="2007-03" db="EMBL/GenBank/DDBJ databases">
        <authorList>
            <person name="Fulton L."/>
            <person name="Clifton S."/>
            <person name="Fulton B."/>
            <person name="Xu J."/>
            <person name="Minx P."/>
            <person name="Pepin K.H."/>
            <person name="Johnson M."/>
            <person name="Thiruvilangam P."/>
            <person name="Bhonagiri V."/>
            <person name="Nash W.E."/>
            <person name="Mardis E.R."/>
            <person name="Wilson R.K."/>
        </authorList>
    </citation>
    <scope>NUCLEOTIDE SEQUENCE [LARGE SCALE GENOMIC DNA]</scope>
    <source>
        <strain evidence="2">ATCC 8483 / DSM 1896 / JCM 5824 / BCRC 10623 / CCUG 4943 / NCTC 11153</strain>
    </source>
</reference>
<evidence type="ECO:0000313" key="2">
    <source>
        <dbReference type="Proteomes" id="UP000005475"/>
    </source>
</evidence>
<dbReference type="AlphaFoldDB" id="A0AAN3ADP1"/>
<accession>A0AAN3ADP1</accession>
<gene>
    <name evidence="1" type="ORF">BACOVA_00113</name>
</gene>
<organism evidence="1 2">
    <name type="scientific">Bacteroides ovatus (strain ATCC 8483 / DSM 1896 / JCM 5824 / BCRC 10623 / CCUG 4943 / NCTC 11153)</name>
    <dbReference type="NCBI Taxonomy" id="411476"/>
    <lineage>
        <taxon>Bacteria</taxon>
        <taxon>Pseudomonadati</taxon>
        <taxon>Bacteroidota</taxon>
        <taxon>Bacteroidia</taxon>
        <taxon>Bacteroidales</taxon>
        <taxon>Bacteroidaceae</taxon>
        <taxon>Bacteroides</taxon>
    </lineage>
</organism>
<dbReference type="EMBL" id="AAXF02000025">
    <property type="protein sequence ID" value="EDO14170.1"/>
    <property type="molecule type" value="Genomic_DNA"/>
</dbReference>
<protein>
    <submittedName>
        <fullName evidence="1">Uncharacterized protein</fullName>
    </submittedName>
</protein>